<sequence length="103" mass="11881">MMPRQIFAAHLITLDVVEMLTDSLLLKIVRLHAKQVLVNGLFFKKKKKPTHFGKCSLIQHFWVSTHNPLQPSKYGYSHVKNVSTPPMAIVYIFNMFEQANIKS</sequence>
<proteinExistence type="predicted"/>
<evidence type="ECO:0000313" key="1">
    <source>
        <dbReference type="EMBL" id="CAI9612489.1"/>
    </source>
</evidence>
<protein>
    <submittedName>
        <fullName evidence="1">Uncharacterized protein</fullName>
    </submittedName>
</protein>
<reference evidence="1" key="1">
    <citation type="submission" date="2023-05" db="EMBL/GenBank/DDBJ databases">
        <authorList>
            <person name="Stuckert A."/>
        </authorList>
    </citation>
    <scope>NUCLEOTIDE SEQUENCE</scope>
</reference>
<name>A0ABN9GTN4_9NEOB</name>
<organism evidence="1 2">
    <name type="scientific">Staurois parvus</name>
    <dbReference type="NCBI Taxonomy" id="386267"/>
    <lineage>
        <taxon>Eukaryota</taxon>
        <taxon>Metazoa</taxon>
        <taxon>Chordata</taxon>
        <taxon>Craniata</taxon>
        <taxon>Vertebrata</taxon>
        <taxon>Euteleostomi</taxon>
        <taxon>Amphibia</taxon>
        <taxon>Batrachia</taxon>
        <taxon>Anura</taxon>
        <taxon>Neobatrachia</taxon>
        <taxon>Ranoidea</taxon>
        <taxon>Ranidae</taxon>
        <taxon>Staurois</taxon>
    </lineage>
</organism>
<dbReference type="Proteomes" id="UP001162483">
    <property type="component" value="Unassembled WGS sequence"/>
</dbReference>
<gene>
    <name evidence="1" type="ORF">SPARVUS_LOCUS14720289</name>
</gene>
<keyword evidence="2" id="KW-1185">Reference proteome</keyword>
<comment type="caution">
    <text evidence="1">The sequence shown here is derived from an EMBL/GenBank/DDBJ whole genome shotgun (WGS) entry which is preliminary data.</text>
</comment>
<evidence type="ECO:0000313" key="2">
    <source>
        <dbReference type="Proteomes" id="UP001162483"/>
    </source>
</evidence>
<accession>A0ABN9GTN4</accession>
<dbReference type="EMBL" id="CATNWA010019314">
    <property type="protein sequence ID" value="CAI9612489.1"/>
    <property type="molecule type" value="Genomic_DNA"/>
</dbReference>